<comment type="similarity">
    <text evidence="1">Belongs to the COBRA family.</text>
</comment>
<evidence type="ECO:0000256" key="2">
    <source>
        <dbReference type="ARBA" id="ARBA00022729"/>
    </source>
</evidence>
<name>A0A8T2WRI4_POPDE</name>
<keyword evidence="4" id="KW-0812">Transmembrane</keyword>
<dbReference type="PANTHER" id="PTHR31673:SF33">
    <property type="entry name" value="COBRA-LIKE PROTEIN"/>
    <property type="match status" value="1"/>
</dbReference>
<dbReference type="PANTHER" id="PTHR31673">
    <property type="entry name" value="PROTEIN COBRA"/>
    <property type="match status" value="1"/>
</dbReference>
<evidence type="ECO:0000256" key="4">
    <source>
        <dbReference type="SAM" id="Phobius"/>
    </source>
</evidence>
<keyword evidence="2 5" id="KW-0732">Signal</keyword>
<dbReference type="GO" id="GO:0005886">
    <property type="term" value="C:plasma membrane"/>
    <property type="evidence" value="ECO:0007669"/>
    <property type="project" value="TreeGrafter"/>
</dbReference>
<keyword evidence="4" id="KW-0472">Membrane</keyword>
<dbReference type="Proteomes" id="UP000807159">
    <property type="component" value="Chromosome 17"/>
</dbReference>
<organism evidence="6 7">
    <name type="scientific">Populus deltoides</name>
    <name type="common">Eastern poplar</name>
    <name type="synonym">Eastern cottonwood</name>
    <dbReference type="NCBI Taxonomy" id="3696"/>
    <lineage>
        <taxon>Eukaryota</taxon>
        <taxon>Viridiplantae</taxon>
        <taxon>Streptophyta</taxon>
        <taxon>Embryophyta</taxon>
        <taxon>Tracheophyta</taxon>
        <taxon>Spermatophyta</taxon>
        <taxon>Magnoliopsida</taxon>
        <taxon>eudicotyledons</taxon>
        <taxon>Gunneridae</taxon>
        <taxon>Pentapetalae</taxon>
        <taxon>rosids</taxon>
        <taxon>fabids</taxon>
        <taxon>Malpighiales</taxon>
        <taxon>Salicaceae</taxon>
        <taxon>Saliceae</taxon>
        <taxon>Populus</taxon>
    </lineage>
</organism>
<dbReference type="EMBL" id="JACEGQ020000017">
    <property type="protein sequence ID" value="KAH8483516.1"/>
    <property type="molecule type" value="Genomic_DNA"/>
</dbReference>
<protein>
    <submittedName>
        <fullName evidence="6">Uncharacterized protein</fullName>
    </submittedName>
</protein>
<gene>
    <name evidence="6" type="ORF">H0E87_028065</name>
</gene>
<keyword evidence="4" id="KW-1133">Transmembrane helix</keyword>
<dbReference type="GO" id="GO:0010215">
    <property type="term" value="P:cellulose microfibril organization"/>
    <property type="evidence" value="ECO:0007669"/>
    <property type="project" value="InterPro"/>
</dbReference>
<dbReference type="AlphaFoldDB" id="A0A8T2WRI4"/>
<feature type="chain" id="PRO_5035866302" evidence="5">
    <location>
        <begin position="22"/>
        <end position="149"/>
    </location>
</feature>
<dbReference type="GO" id="GO:0052324">
    <property type="term" value="P:plant-type cell wall cellulose biosynthetic process"/>
    <property type="evidence" value="ECO:0007669"/>
    <property type="project" value="TreeGrafter"/>
</dbReference>
<comment type="caution">
    <text evidence="6">The sequence shown here is derived from an EMBL/GenBank/DDBJ whole genome shotgun (WGS) entry which is preliminary data.</text>
</comment>
<sequence>MDVTATFSAVLFLMLFSCAGAYDPLDPTGNVTMKWDIMFWTTDGYIAIVILNNFQTFRHFMKPGWTIGPTKLVPSSRFLTPDGPRRTKALIHGKKKPKLLGLSQLSTIRYSLPAQLVLAVAKTVTLVASNAAIPLPPIDFNESQISDFY</sequence>
<keyword evidence="7" id="KW-1185">Reference proteome</keyword>
<dbReference type="InterPro" id="IPR006918">
    <property type="entry name" value="COBRA_pln"/>
</dbReference>
<evidence type="ECO:0000256" key="3">
    <source>
        <dbReference type="ARBA" id="ARBA00023180"/>
    </source>
</evidence>
<reference evidence="6" key="1">
    <citation type="journal article" date="2021" name="J. Hered.">
        <title>Genome Assembly of Salicaceae Populus deltoides (Eastern Cottonwood) I-69 Based on Nanopore Sequencing and Hi-C Technologies.</title>
        <authorList>
            <person name="Bai S."/>
            <person name="Wu H."/>
            <person name="Zhang J."/>
            <person name="Pan Z."/>
            <person name="Zhao W."/>
            <person name="Li Z."/>
            <person name="Tong C."/>
        </authorList>
    </citation>
    <scope>NUCLEOTIDE SEQUENCE</scope>
    <source>
        <tissue evidence="6">Leaf</tissue>
    </source>
</reference>
<evidence type="ECO:0000256" key="1">
    <source>
        <dbReference type="ARBA" id="ARBA00005507"/>
    </source>
</evidence>
<feature type="transmembrane region" description="Helical" evidence="4">
    <location>
        <begin position="37"/>
        <end position="54"/>
    </location>
</feature>
<evidence type="ECO:0000313" key="6">
    <source>
        <dbReference type="EMBL" id="KAH8483516.1"/>
    </source>
</evidence>
<proteinExistence type="inferred from homology"/>
<accession>A0A8T2WRI4</accession>
<evidence type="ECO:0000256" key="5">
    <source>
        <dbReference type="SAM" id="SignalP"/>
    </source>
</evidence>
<evidence type="ECO:0000313" key="7">
    <source>
        <dbReference type="Proteomes" id="UP000807159"/>
    </source>
</evidence>
<feature type="signal peptide" evidence="5">
    <location>
        <begin position="1"/>
        <end position="21"/>
    </location>
</feature>
<keyword evidence="3" id="KW-0325">Glycoprotein</keyword>